<accession>A0AAU9JMW3</accession>
<proteinExistence type="predicted"/>
<dbReference type="EMBL" id="CAJZBQ010000041">
    <property type="protein sequence ID" value="CAG9326930.1"/>
    <property type="molecule type" value="Genomic_DNA"/>
</dbReference>
<gene>
    <name evidence="1" type="ORF">BSTOLATCC_MIC42190</name>
</gene>
<dbReference type="Proteomes" id="UP001162131">
    <property type="component" value="Unassembled WGS sequence"/>
</dbReference>
<evidence type="ECO:0008006" key="3">
    <source>
        <dbReference type="Google" id="ProtNLM"/>
    </source>
</evidence>
<dbReference type="Pfam" id="PF01344">
    <property type="entry name" value="Kelch_1"/>
    <property type="match status" value="1"/>
</dbReference>
<dbReference type="AlphaFoldDB" id="A0AAU9JMW3"/>
<reference evidence="1" key="1">
    <citation type="submission" date="2021-09" db="EMBL/GenBank/DDBJ databases">
        <authorList>
            <consortium name="AG Swart"/>
            <person name="Singh M."/>
            <person name="Singh A."/>
            <person name="Seah K."/>
            <person name="Emmerich C."/>
        </authorList>
    </citation>
    <scope>NUCLEOTIDE SEQUENCE</scope>
    <source>
        <strain evidence="1">ATCC30299</strain>
    </source>
</reference>
<organism evidence="1 2">
    <name type="scientific">Blepharisma stoltei</name>
    <dbReference type="NCBI Taxonomy" id="1481888"/>
    <lineage>
        <taxon>Eukaryota</taxon>
        <taxon>Sar</taxon>
        <taxon>Alveolata</taxon>
        <taxon>Ciliophora</taxon>
        <taxon>Postciliodesmatophora</taxon>
        <taxon>Heterotrichea</taxon>
        <taxon>Heterotrichida</taxon>
        <taxon>Blepharismidae</taxon>
        <taxon>Blepharisma</taxon>
    </lineage>
</organism>
<comment type="caution">
    <text evidence="1">The sequence shown here is derived from an EMBL/GenBank/DDBJ whole genome shotgun (WGS) entry which is preliminary data.</text>
</comment>
<dbReference type="Gene3D" id="2.120.10.80">
    <property type="entry name" value="Kelch-type beta propeller"/>
    <property type="match status" value="1"/>
</dbReference>
<evidence type="ECO:0000313" key="1">
    <source>
        <dbReference type="EMBL" id="CAG9326930.1"/>
    </source>
</evidence>
<name>A0AAU9JMW3_9CILI</name>
<protein>
    <recommendedName>
        <fullName evidence="3">Kelch motif family protein</fullName>
    </recommendedName>
</protein>
<evidence type="ECO:0000313" key="2">
    <source>
        <dbReference type="Proteomes" id="UP001162131"/>
    </source>
</evidence>
<dbReference type="InterPro" id="IPR006652">
    <property type="entry name" value="Kelch_1"/>
</dbReference>
<dbReference type="InterPro" id="IPR015915">
    <property type="entry name" value="Kelch-typ_b-propeller"/>
</dbReference>
<sequence>MEEPNQENPSSHDFSLLIKEINAEIDKVSILDTKVEEIETCYSLKPWSFNGNLESLKSDIQIKLESLGLFKNRSDEINNIVKFNDEASLIYSKYMLSYSNLCHKIEKFFLQVNFDMTHCYGLPSNKECTLFVYNLEEGKKEKVVIEELKSLDSSSCLIQLQNNELFCYENKGSPYYGTNCSWIIDLNTFAIKKAFPSWNLSIGAGGIYLENKVILFGGYRRRDFLKECSQFDLIKQKWTQLPPILVDSYQISCVVFKDIILLCGFVHARVYIYDLRIESCSEISSINLNPLKLKSLMTANSRAYVFEYKGGIFETETEDEYNWSFIGNIPNENLIPFKMYDQTLIFAESTKTEKVSFYKFDLIEKKLRKISY</sequence>
<keyword evidence="2" id="KW-1185">Reference proteome</keyword>
<dbReference type="SUPFAM" id="SSF117281">
    <property type="entry name" value="Kelch motif"/>
    <property type="match status" value="1"/>
</dbReference>